<dbReference type="AlphaFoldDB" id="S4PG72"/>
<reference evidence="1" key="2">
    <citation type="submission" date="2013-05" db="EMBL/GenBank/DDBJ databases">
        <authorList>
            <person name="Carter J.-M."/>
            <person name="Baker S.C."/>
            <person name="Pink R."/>
            <person name="Carter D.R.F."/>
            <person name="Collins A."/>
            <person name="Tomlin J."/>
            <person name="Gibbs M."/>
            <person name="Breuker C.J."/>
        </authorList>
    </citation>
    <scope>NUCLEOTIDE SEQUENCE</scope>
    <source>
        <tissue evidence="1">Ovary</tissue>
    </source>
</reference>
<dbReference type="EMBL" id="GAIX01006280">
    <property type="protein sequence ID" value="JAA86280.1"/>
    <property type="molecule type" value="Transcribed_RNA"/>
</dbReference>
<accession>S4PG72</accession>
<protein>
    <submittedName>
        <fullName evidence="1">Uncharacterized protein</fullName>
    </submittedName>
</protein>
<sequence length="84" mass="9561">MLGTGILESSLIEKRVLEGTPTMLLKCGLVGFNVYNNRYQWLNVFSNFITPAGTANSLTEIPNRFGPTRYSSRRTRQFIQKRSC</sequence>
<name>S4PG72_9NEOP</name>
<organism evidence="1">
    <name type="scientific">Pararge aegeria</name>
    <name type="common">speckled wood butterfly</name>
    <dbReference type="NCBI Taxonomy" id="116150"/>
    <lineage>
        <taxon>Eukaryota</taxon>
        <taxon>Metazoa</taxon>
        <taxon>Ecdysozoa</taxon>
        <taxon>Arthropoda</taxon>
        <taxon>Hexapoda</taxon>
        <taxon>Insecta</taxon>
        <taxon>Pterygota</taxon>
        <taxon>Neoptera</taxon>
        <taxon>Endopterygota</taxon>
        <taxon>Lepidoptera</taxon>
        <taxon>Glossata</taxon>
        <taxon>Ditrysia</taxon>
        <taxon>Papilionoidea</taxon>
        <taxon>Nymphalidae</taxon>
        <taxon>Satyrinae</taxon>
        <taxon>Satyrini</taxon>
        <taxon>Parargina</taxon>
        <taxon>Pararge</taxon>
    </lineage>
</organism>
<proteinExistence type="predicted"/>
<reference evidence="1" key="1">
    <citation type="journal article" date="2013" name="BMC Genomics">
        <title>Unscrambling butterfly oogenesis.</title>
        <authorList>
            <person name="Carter J.M."/>
            <person name="Baker S.C."/>
            <person name="Pink R."/>
            <person name="Carter D.R."/>
            <person name="Collins A."/>
            <person name="Tomlin J."/>
            <person name="Gibbs M."/>
            <person name="Breuker C.J."/>
        </authorList>
    </citation>
    <scope>NUCLEOTIDE SEQUENCE</scope>
    <source>
        <tissue evidence="1">Ovary</tissue>
    </source>
</reference>
<evidence type="ECO:0000313" key="1">
    <source>
        <dbReference type="EMBL" id="JAA86280.1"/>
    </source>
</evidence>